<evidence type="ECO:0000313" key="3">
    <source>
        <dbReference type="Proteomes" id="UP001432322"/>
    </source>
</evidence>
<feature type="chain" id="PRO_5043675006" evidence="1">
    <location>
        <begin position="32"/>
        <end position="225"/>
    </location>
</feature>
<dbReference type="Proteomes" id="UP001432322">
    <property type="component" value="Unassembled WGS sequence"/>
</dbReference>
<keyword evidence="1" id="KW-0732">Signal</keyword>
<organism evidence="2 3">
    <name type="scientific">Pristionchus fissidentatus</name>
    <dbReference type="NCBI Taxonomy" id="1538716"/>
    <lineage>
        <taxon>Eukaryota</taxon>
        <taxon>Metazoa</taxon>
        <taxon>Ecdysozoa</taxon>
        <taxon>Nematoda</taxon>
        <taxon>Chromadorea</taxon>
        <taxon>Rhabditida</taxon>
        <taxon>Rhabditina</taxon>
        <taxon>Diplogasteromorpha</taxon>
        <taxon>Diplogasteroidea</taxon>
        <taxon>Neodiplogasteridae</taxon>
        <taxon>Pristionchus</taxon>
    </lineage>
</organism>
<protein>
    <submittedName>
        <fullName evidence="2">Uncharacterized protein</fullName>
    </submittedName>
</protein>
<evidence type="ECO:0000313" key="2">
    <source>
        <dbReference type="EMBL" id="GMT25199.1"/>
    </source>
</evidence>
<feature type="signal peptide" evidence="1">
    <location>
        <begin position="1"/>
        <end position="31"/>
    </location>
</feature>
<sequence length="225" mass="24090">GLLSLPSPPPSVPSGMRISLLVLLLATVIYSQESAEKLSADCGSLETTLPKTYCHVDPDCLYGPKKKPRRSPIFLSRYYKFLHPNATLSNCRTFLKYNLSLGGMEGSGWVDPDHFAGGIQFYAGKSAPKIIKIDPSGMTDKDESVYYMGKNFKVFNGTFNTTQVDGKLRIQFEATKINGHSPSLPVFPVGRAPKAEKLVAAAPAAPLETAAAAAEQPVAAVAAVA</sequence>
<gene>
    <name evidence="2" type="ORF">PFISCL1PPCAC_16496</name>
</gene>
<evidence type="ECO:0000256" key="1">
    <source>
        <dbReference type="SAM" id="SignalP"/>
    </source>
</evidence>
<name>A0AAV5W391_9BILA</name>
<keyword evidence="3" id="KW-1185">Reference proteome</keyword>
<feature type="non-terminal residue" evidence="2">
    <location>
        <position position="225"/>
    </location>
</feature>
<accession>A0AAV5W391</accession>
<comment type="caution">
    <text evidence="2">The sequence shown here is derived from an EMBL/GenBank/DDBJ whole genome shotgun (WGS) entry which is preliminary data.</text>
</comment>
<reference evidence="2" key="1">
    <citation type="submission" date="2023-10" db="EMBL/GenBank/DDBJ databases">
        <title>Genome assembly of Pristionchus species.</title>
        <authorList>
            <person name="Yoshida K."/>
            <person name="Sommer R.J."/>
        </authorList>
    </citation>
    <scope>NUCLEOTIDE SEQUENCE</scope>
    <source>
        <strain evidence="2">RS5133</strain>
    </source>
</reference>
<dbReference type="EMBL" id="BTSY01000004">
    <property type="protein sequence ID" value="GMT25199.1"/>
    <property type="molecule type" value="Genomic_DNA"/>
</dbReference>
<feature type="non-terminal residue" evidence="2">
    <location>
        <position position="1"/>
    </location>
</feature>
<dbReference type="AlphaFoldDB" id="A0AAV5W391"/>
<proteinExistence type="predicted"/>